<evidence type="ECO:0000313" key="2">
    <source>
        <dbReference type="EMBL" id="JAC61149.1"/>
    </source>
</evidence>
<accession>A0A061QRT3</accession>
<sequence length="63" mass="6587">ELQSQLGECESAARVTVQPGLRKRGRGQAEGQGSSQTSVCDAARGRHVFSLQGTRTLALGSSD</sequence>
<organism evidence="2">
    <name type="scientific">Tetraselmis sp. GSL018</name>
    <dbReference type="NCBI Taxonomy" id="582737"/>
    <lineage>
        <taxon>Eukaryota</taxon>
        <taxon>Viridiplantae</taxon>
        <taxon>Chlorophyta</taxon>
        <taxon>core chlorophytes</taxon>
        <taxon>Chlorodendrophyceae</taxon>
        <taxon>Chlorodendrales</taxon>
        <taxon>Chlorodendraceae</taxon>
        <taxon>Tetraselmis</taxon>
    </lineage>
</organism>
<gene>
    <name evidence="2" type="ORF">TSPGSL018_27009</name>
</gene>
<reference evidence="2" key="1">
    <citation type="submission" date="2014-05" db="EMBL/GenBank/DDBJ databases">
        <title>The transcriptome of the halophilic microalga Tetraselmis sp. GSL018 isolated from the Great Salt Lake, Utah.</title>
        <authorList>
            <person name="Jinkerson R.E."/>
            <person name="D'Adamo S."/>
            <person name="Posewitz M.C."/>
        </authorList>
    </citation>
    <scope>NUCLEOTIDE SEQUENCE</scope>
    <source>
        <strain evidence="2">GSL018</strain>
    </source>
</reference>
<proteinExistence type="predicted"/>
<protein>
    <submittedName>
        <fullName evidence="2">Uncharacterized protein</fullName>
    </submittedName>
</protein>
<feature type="region of interest" description="Disordered" evidence="1">
    <location>
        <begin position="1"/>
        <end position="41"/>
    </location>
</feature>
<evidence type="ECO:0000256" key="1">
    <source>
        <dbReference type="SAM" id="MobiDB-lite"/>
    </source>
</evidence>
<dbReference type="AlphaFoldDB" id="A0A061QRT3"/>
<feature type="non-terminal residue" evidence="2">
    <location>
        <position position="1"/>
    </location>
</feature>
<name>A0A061QRT3_9CHLO</name>
<dbReference type="EMBL" id="GBEZ01026003">
    <property type="protein sequence ID" value="JAC61149.1"/>
    <property type="molecule type" value="Transcribed_RNA"/>
</dbReference>